<keyword evidence="3" id="KW-1185">Reference proteome</keyword>
<name>A0AAV7T975_PLEWA</name>
<dbReference type="EMBL" id="JANPWB010000007">
    <property type="protein sequence ID" value="KAJ1173089.1"/>
    <property type="molecule type" value="Genomic_DNA"/>
</dbReference>
<dbReference type="AlphaFoldDB" id="A0AAV7T975"/>
<evidence type="ECO:0000256" key="1">
    <source>
        <dbReference type="SAM" id="MobiDB-lite"/>
    </source>
</evidence>
<protein>
    <submittedName>
        <fullName evidence="2">Uncharacterized protein</fullName>
    </submittedName>
</protein>
<proteinExistence type="predicted"/>
<feature type="region of interest" description="Disordered" evidence="1">
    <location>
        <begin position="1"/>
        <end position="24"/>
    </location>
</feature>
<reference evidence="2" key="1">
    <citation type="journal article" date="2022" name="bioRxiv">
        <title>Sequencing and chromosome-scale assembly of the giantPleurodeles waltlgenome.</title>
        <authorList>
            <person name="Brown T."/>
            <person name="Elewa A."/>
            <person name="Iarovenko S."/>
            <person name="Subramanian E."/>
            <person name="Araus A.J."/>
            <person name="Petzold A."/>
            <person name="Susuki M."/>
            <person name="Suzuki K.-i.T."/>
            <person name="Hayashi T."/>
            <person name="Toyoda A."/>
            <person name="Oliveira C."/>
            <person name="Osipova E."/>
            <person name="Leigh N.D."/>
            <person name="Simon A."/>
            <person name="Yun M.H."/>
        </authorList>
    </citation>
    <scope>NUCLEOTIDE SEQUENCE</scope>
    <source>
        <strain evidence="2">20211129_DDA</strain>
        <tissue evidence="2">Liver</tissue>
    </source>
</reference>
<accession>A0AAV7T975</accession>
<dbReference type="Proteomes" id="UP001066276">
    <property type="component" value="Chromosome 4_1"/>
</dbReference>
<feature type="region of interest" description="Disordered" evidence="1">
    <location>
        <begin position="43"/>
        <end position="103"/>
    </location>
</feature>
<organism evidence="2 3">
    <name type="scientific">Pleurodeles waltl</name>
    <name type="common">Iberian ribbed newt</name>
    <dbReference type="NCBI Taxonomy" id="8319"/>
    <lineage>
        <taxon>Eukaryota</taxon>
        <taxon>Metazoa</taxon>
        <taxon>Chordata</taxon>
        <taxon>Craniata</taxon>
        <taxon>Vertebrata</taxon>
        <taxon>Euteleostomi</taxon>
        <taxon>Amphibia</taxon>
        <taxon>Batrachia</taxon>
        <taxon>Caudata</taxon>
        <taxon>Salamandroidea</taxon>
        <taxon>Salamandridae</taxon>
        <taxon>Pleurodelinae</taxon>
        <taxon>Pleurodeles</taxon>
    </lineage>
</organism>
<evidence type="ECO:0000313" key="3">
    <source>
        <dbReference type="Proteomes" id="UP001066276"/>
    </source>
</evidence>
<gene>
    <name evidence="2" type="ORF">NDU88_004930</name>
</gene>
<comment type="caution">
    <text evidence="2">The sequence shown here is derived from an EMBL/GenBank/DDBJ whole genome shotgun (WGS) entry which is preliminary data.</text>
</comment>
<sequence>MQFRPGCTRQRRKPQDLRRGGVDQNSIPFTWLRCRVAQDCGWRHRPVHRPPEDQASAQGDGRAKSPSEEPQITPTDERRRRAAGKVSAGGRARSVIPVQPTKT</sequence>
<evidence type="ECO:0000313" key="2">
    <source>
        <dbReference type="EMBL" id="KAJ1173089.1"/>
    </source>
</evidence>